<name>A0A1F7WFV6_9BACT</name>
<dbReference type="AlphaFoldDB" id="A0A1F7WFV6"/>
<evidence type="ECO:0000313" key="2">
    <source>
        <dbReference type="Proteomes" id="UP000176988"/>
    </source>
</evidence>
<gene>
    <name evidence="1" type="ORF">A2480_03405</name>
</gene>
<comment type="caution">
    <text evidence="1">The sequence shown here is derived from an EMBL/GenBank/DDBJ whole genome shotgun (WGS) entry which is preliminary data.</text>
</comment>
<dbReference type="Proteomes" id="UP000176988">
    <property type="component" value="Unassembled WGS sequence"/>
</dbReference>
<dbReference type="EMBL" id="MGFG01000008">
    <property type="protein sequence ID" value="OGM01417.1"/>
    <property type="molecule type" value="Genomic_DNA"/>
</dbReference>
<proteinExistence type="predicted"/>
<protein>
    <submittedName>
        <fullName evidence="1">Uncharacterized protein</fullName>
    </submittedName>
</protein>
<organism evidence="1 2">
    <name type="scientific">Candidatus Uhrbacteria bacterium RIFOXYC2_FULL_47_19</name>
    <dbReference type="NCBI Taxonomy" id="1802424"/>
    <lineage>
        <taxon>Bacteria</taxon>
        <taxon>Candidatus Uhriibacteriota</taxon>
    </lineage>
</organism>
<reference evidence="1 2" key="1">
    <citation type="journal article" date="2016" name="Nat. Commun.">
        <title>Thousands of microbial genomes shed light on interconnected biogeochemical processes in an aquifer system.</title>
        <authorList>
            <person name="Anantharaman K."/>
            <person name="Brown C.T."/>
            <person name="Hug L.A."/>
            <person name="Sharon I."/>
            <person name="Castelle C.J."/>
            <person name="Probst A.J."/>
            <person name="Thomas B.C."/>
            <person name="Singh A."/>
            <person name="Wilkins M.J."/>
            <person name="Karaoz U."/>
            <person name="Brodie E.L."/>
            <person name="Williams K.H."/>
            <person name="Hubbard S.S."/>
            <person name="Banfield J.F."/>
        </authorList>
    </citation>
    <scope>NUCLEOTIDE SEQUENCE [LARGE SCALE GENOMIC DNA]</scope>
</reference>
<accession>A0A1F7WFV6</accession>
<sequence>MKQIKSWHRLLAIAITIVGLGSGIVGVGTALAYQQPHIGNGMNGLVEALAVKFNLNTADVQAVFDEQHAQIQTNREVNEAERLSQAVTDGKLTQEQADAVTAKREEIRSFMESLSTLDESARRDALKTKQDELKKWAEDNGISMPFFRGGLFGGRMFGGMGHGGHSFGGFRTNDVR</sequence>
<evidence type="ECO:0000313" key="1">
    <source>
        <dbReference type="EMBL" id="OGM01417.1"/>
    </source>
</evidence>